<dbReference type="SUPFAM" id="SSF53448">
    <property type="entry name" value="Nucleotide-diphospho-sugar transferases"/>
    <property type="match status" value="1"/>
</dbReference>
<dbReference type="AlphaFoldDB" id="A0A3L9MHS7"/>
<dbReference type="Gene3D" id="3.90.550.10">
    <property type="entry name" value="Spore Coat Polysaccharide Biosynthesis Protein SpsA, Chain A"/>
    <property type="match status" value="1"/>
</dbReference>
<sequence>MHNLSNKVNLNTSSELNKNKVIRKKFIDSIYESNINKKDYFLISSTIILMLISIFFIIFFNKEIEIWHTKKIQTWWGATFNYLGIILLITKLSFILYLFYLYTKYKAVKDIPSENLPTCTVIVPAYNEGKLVFNTLLSLADSDYPTEKLEILAIDDGSKDDTWNWIKEAKLILGDRLSIHKQPKNMGKRHALHWGFTTGKGEIFITVDSDSIVNDKTIRNIVSPFITNDNCGAVAGNVKVLNKKNGIIPKMLNVSFAFSFEFVRSAQSSLGSVLCTPGALAAYKREAVLNCLDSWINQTFLGQPSAIGEDRALTNMILKQGYNVLFQKNAIVYTNTPEKYKNLYKMFIRWERSNVRENIMMSKFAFKNFRTGTKSGTRILLLMQWLNIIVAIPIFISVIIFTFLNPILFIATSFSGILIFSSIQMIFYAKKYKTKEALFAYVYSIFYMFGLFWITPYAIVTARKSGWLTRELTE</sequence>
<gene>
    <name evidence="7" type="ORF">EAH69_01620</name>
</gene>
<keyword evidence="5 6" id="KW-0472">Membrane</keyword>
<dbReference type="PANTHER" id="PTHR22913">
    <property type="entry name" value="HYALURONAN SYNTHASE"/>
    <property type="match status" value="1"/>
</dbReference>
<evidence type="ECO:0000256" key="6">
    <source>
        <dbReference type="SAM" id="Phobius"/>
    </source>
</evidence>
<dbReference type="EMBL" id="RDOJ01000002">
    <property type="protein sequence ID" value="RLZ12245.1"/>
    <property type="molecule type" value="Genomic_DNA"/>
</dbReference>
<dbReference type="CDD" id="cd06423">
    <property type="entry name" value="CESA_like"/>
    <property type="match status" value="1"/>
</dbReference>
<reference evidence="7 8" key="1">
    <citation type="submission" date="2018-10" db="EMBL/GenBank/DDBJ databases">
        <authorList>
            <person name="Chen X."/>
        </authorList>
    </citation>
    <scope>NUCLEOTIDE SEQUENCE [LARGE SCALE GENOMIC DNA]</scope>
    <source>
        <strain evidence="7 8">YIM 102668</strain>
    </source>
</reference>
<dbReference type="Pfam" id="PF13641">
    <property type="entry name" value="Glyco_tranf_2_3"/>
    <property type="match status" value="1"/>
</dbReference>
<evidence type="ECO:0000256" key="1">
    <source>
        <dbReference type="ARBA" id="ARBA00004236"/>
    </source>
</evidence>
<dbReference type="RefSeq" id="WP_121933458.1">
    <property type="nucleotide sequence ID" value="NZ_RDOJ01000002.1"/>
</dbReference>
<dbReference type="PANTHER" id="PTHR22913:SF12">
    <property type="entry name" value="MANNURONAN SYNTHASE"/>
    <property type="match status" value="1"/>
</dbReference>
<feature type="transmembrane region" description="Helical" evidence="6">
    <location>
        <begin position="80"/>
        <end position="102"/>
    </location>
</feature>
<keyword evidence="6" id="KW-0812">Transmembrane</keyword>
<evidence type="ECO:0000313" key="7">
    <source>
        <dbReference type="EMBL" id="RLZ12245.1"/>
    </source>
</evidence>
<organism evidence="7 8">
    <name type="scientific">Faecalibacter macacae</name>
    <dbReference type="NCBI Taxonomy" id="1859289"/>
    <lineage>
        <taxon>Bacteria</taxon>
        <taxon>Pseudomonadati</taxon>
        <taxon>Bacteroidota</taxon>
        <taxon>Flavobacteriia</taxon>
        <taxon>Flavobacteriales</taxon>
        <taxon>Weeksellaceae</taxon>
        <taxon>Faecalibacter</taxon>
    </lineage>
</organism>
<keyword evidence="6" id="KW-1133">Transmembrane helix</keyword>
<evidence type="ECO:0000256" key="2">
    <source>
        <dbReference type="ARBA" id="ARBA00022475"/>
    </source>
</evidence>
<evidence type="ECO:0000256" key="5">
    <source>
        <dbReference type="ARBA" id="ARBA00023136"/>
    </source>
</evidence>
<comment type="subcellular location">
    <subcellularLocation>
        <location evidence="1">Cell membrane</location>
    </subcellularLocation>
</comment>
<dbReference type="GO" id="GO:0085029">
    <property type="term" value="P:extracellular matrix assembly"/>
    <property type="evidence" value="ECO:0007669"/>
    <property type="project" value="TreeGrafter"/>
</dbReference>
<dbReference type="Proteomes" id="UP000275348">
    <property type="component" value="Unassembled WGS sequence"/>
</dbReference>
<protein>
    <submittedName>
        <fullName evidence="7">Glycosyltransferase family 2 protein</fullName>
    </submittedName>
</protein>
<name>A0A3L9MHS7_9FLAO</name>
<dbReference type="GO" id="GO:0030213">
    <property type="term" value="P:hyaluronan biosynthetic process"/>
    <property type="evidence" value="ECO:0007669"/>
    <property type="project" value="TreeGrafter"/>
</dbReference>
<keyword evidence="2" id="KW-1003">Cell membrane</keyword>
<comment type="caution">
    <text evidence="7">The sequence shown here is derived from an EMBL/GenBank/DDBJ whole genome shotgun (WGS) entry which is preliminary data.</text>
</comment>
<feature type="transmembrane region" description="Helical" evidence="6">
    <location>
        <begin position="40"/>
        <end position="60"/>
    </location>
</feature>
<evidence type="ECO:0000313" key="8">
    <source>
        <dbReference type="Proteomes" id="UP000275348"/>
    </source>
</evidence>
<accession>A0A3L9MHS7</accession>
<dbReference type="GO" id="GO:0005886">
    <property type="term" value="C:plasma membrane"/>
    <property type="evidence" value="ECO:0007669"/>
    <property type="project" value="UniProtKB-SubCell"/>
</dbReference>
<feature type="transmembrane region" description="Helical" evidence="6">
    <location>
        <begin position="407"/>
        <end position="428"/>
    </location>
</feature>
<dbReference type="InterPro" id="IPR029044">
    <property type="entry name" value="Nucleotide-diphossugar_trans"/>
</dbReference>
<keyword evidence="3" id="KW-0328">Glycosyltransferase</keyword>
<feature type="transmembrane region" description="Helical" evidence="6">
    <location>
        <begin position="440"/>
        <end position="460"/>
    </location>
</feature>
<proteinExistence type="predicted"/>
<dbReference type="GO" id="GO:0050501">
    <property type="term" value="F:hyaluronan synthase activity"/>
    <property type="evidence" value="ECO:0007669"/>
    <property type="project" value="TreeGrafter"/>
</dbReference>
<feature type="transmembrane region" description="Helical" evidence="6">
    <location>
        <begin position="379"/>
        <end position="401"/>
    </location>
</feature>
<evidence type="ECO:0000256" key="3">
    <source>
        <dbReference type="ARBA" id="ARBA00022676"/>
    </source>
</evidence>
<keyword evidence="8" id="KW-1185">Reference proteome</keyword>
<dbReference type="OrthoDB" id="9766971at2"/>
<keyword evidence="4" id="KW-0808">Transferase</keyword>
<evidence type="ECO:0000256" key="4">
    <source>
        <dbReference type="ARBA" id="ARBA00022679"/>
    </source>
</evidence>